<evidence type="ECO:0000313" key="3">
    <source>
        <dbReference type="EMBL" id="KAK1741201.1"/>
    </source>
</evidence>
<evidence type="ECO:0000256" key="2">
    <source>
        <dbReference type="SAM" id="SignalP"/>
    </source>
</evidence>
<feature type="transmembrane region" description="Helical" evidence="1">
    <location>
        <begin position="399"/>
        <end position="421"/>
    </location>
</feature>
<dbReference type="EMBL" id="JATAAI010000014">
    <property type="protein sequence ID" value="KAK1741201.1"/>
    <property type="molecule type" value="Genomic_DNA"/>
</dbReference>
<reference evidence="3" key="1">
    <citation type="submission" date="2023-06" db="EMBL/GenBank/DDBJ databases">
        <title>Survivors Of The Sea: Transcriptome response of Skeletonema marinoi to long-term dormancy.</title>
        <authorList>
            <person name="Pinder M.I.M."/>
            <person name="Kourtchenko O."/>
            <person name="Robertson E.K."/>
            <person name="Larsson T."/>
            <person name="Maumus F."/>
            <person name="Osuna-Cruz C.M."/>
            <person name="Vancaester E."/>
            <person name="Stenow R."/>
            <person name="Vandepoele K."/>
            <person name="Ploug H."/>
            <person name="Bruchert V."/>
            <person name="Godhe A."/>
            <person name="Topel M."/>
        </authorList>
    </citation>
    <scope>NUCLEOTIDE SEQUENCE</scope>
    <source>
        <strain evidence="3">R05AC</strain>
    </source>
</reference>
<name>A0AAD8Y7H1_9STRA</name>
<feature type="chain" id="PRO_5042085644" description="Sugar phosphate transporter domain-containing protein" evidence="2">
    <location>
        <begin position="32"/>
        <end position="472"/>
    </location>
</feature>
<keyword evidence="1" id="KW-1133">Transmembrane helix</keyword>
<feature type="transmembrane region" description="Helical" evidence="1">
    <location>
        <begin position="114"/>
        <end position="135"/>
    </location>
</feature>
<keyword evidence="4" id="KW-1185">Reference proteome</keyword>
<keyword evidence="1" id="KW-0812">Transmembrane</keyword>
<dbReference type="Proteomes" id="UP001224775">
    <property type="component" value="Unassembled WGS sequence"/>
</dbReference>
<keyword evidence="1" id="KW-0472">Membrane</keyword>
<evidence type="ECO:0008006" key="5">
    <source>
        <dbReference type="Google" id="ProtNLM"/>
    </source>
</evidence>
<feature type="transmembrane region" description="Helical" evidence="1">
    <location>
        <begin position="307"/>
        <end position="330"/>
    </location>
</feature>
<protein>
    <recommendedName>
        <fullName evidence="5">Sugar phosphate transporter domain-containing protein</fullName>
    </recommendedName>
</protein>
<feature type="signal peptide" evidence="2">
    <location>
        <begin position="1"/>
        <end position="31"/>
    </location>
</feature>
<organism evidence="3 4">
    <name type="scientific">Skeletonema marinoi</name>
    <dbReference type="NCBI Taxonomy" id="267567"/>
    <lineage>
        <taxon>Eukaryota</taxon>
        <taxon>Sar</taxon>
        <taxon>Stramenopiles</taxon>
        <taxon>Ochrophyta</taxon>
        <taxon>Bacillariophyta</taxon>
        <taxon>Coscinodiscophyceae</taxon>
        <taxon>Thalassiosirophycidae</taxon>
        <taxon>Thalassiosirales</taxon>
        <taxon>Skeletonemataceae</taxon>
        <taxon>Skeletonema</taxon>
        <taxon>Skeletonema marinoi-dohrnii complex</taxon>
    </lineage>
</organism>
<keyword evidence="2" id="KW-0732">Signal</keyword>
<comment type="caution">
    <text evidence="3">The sequence shown here is derived from an EMBL/GenBank/DDBJ whole genome shotgun (WGS) entry which is preliminary data.</text>
</comment>
<gene>
    <name evidence="3" type="ORF">QTG54_008453</name>
</gene>
<accession>A0AAD8Y7H1</accession>
<dbReference type="AlphaFoldDB" id="A0AAD8Y7H1"/>
<feature type="transmembrane region" description="Helical" evidence="1">
    <location>
        <begin position="214"/>
        <end position="230"/>
    </location>
</feature>
<proteinExistence type="predicted"/>
<evidence type="ECO:0000256" key="1">
    <source>
        <dbReference type="SAM" id="Phobius"/>
    </source>
</evidence>
<sequence>MKEKRSPPTRRHCSALLLLVRLALLDHRGAAGAFALSSSTSIIIRPTAFSAGKKLKPIVSADAKRCSTIINSKYSRITLEASADNNNNDDISNDEFKVNNEQHDVTNNLATPPFLSLGYSLAAVMNVAAAMSLLWGSCASKSSISPSAASSASIQLLSTSHHYWDPTFTSSILSYLLLGAGTCQLLSNIRKRSDWQDIHHQDQQQQQQQLRQRLTIGTFLFSLIGLFSIPGEASYHNQPLKFATSLVLCQLSKLITAATSFIGWEDTIPGGFGSSSSRGKNLLREITNGLKSTWNTMPISDTHPASFYRTFFIFCTLGNVVLNVPNLVFYLREDVSWCSVPVSSIVSSIGRGCLLSMILFVLKEEHAGRSSGDDDVVFDENGGGLKEVGSKRKGSGTFVLLNMLVGLWAVGVGISQGFAGGMPFNLRRAADKFLFGLLFLNNGVLTQLTKMGLIKDRDEIDPDAEPILRIGL</sequence>
<evidence type="ECO:0000313" key="4">
    <source>
        <dbReference type="Proteomes" id="UP001224775"/>
    </source>
</evidence>